<gene>
    <name evidence="1" type="ORF">S06H3_66482</name>
</gene>
<dbReference type="AlphaFoldDB" id="X1RXG1"/>
<comment type="caution">
    <text evidence="1">The sequence shown here is derived from an EMBL/GenBank/DDBJ whole genome shotgun (WGS) entry which is preliminary data.</text>
</comment>
<sequence length="57" mass="6461">TEYKQYIGNSRSGRNPYLKNNIQIMYPNLEGTVEVSDISSPPQFPVIPSCFAAYFNT</sequence>
<reference evidence="1" key="1">
    <citation type="journal article" date="2014" name="Front. Microbiol.">
        <title>High frequency of phylogenetically diverse reductive dehalogenase-homologous genes in deep subseafloor sedimentary metagenomes.</title>
        <authorList>
            <person name="Kawai M."/>
            <person name="Futagami T."/>
            <person name="Toyoda A."/>
            <person name="Takaki Y."/>
            <person name="Nishi S."/>
            <person name="Hori S."/>
            <person name="Arai W."/>
            <person name="Tsubouchi T."/>
            <person name="Morono Y."/>
            <person name="Uchiyama I."/>
            <person name="Ito T."/>
            <person name="Fujiyama A."/>
            <person name="Inagaki F."/>
            <person name="Takami H."/>
        </authorList>
    </citation>
    <scope>NUCLEOTIDE SEQUENCE</scope>
    <source>
        <strain evidence="1">Expedition CK06-06</strain>
    </source>
</reference>
<name>X1RXG1_9ZZZZ</name>
<feature type="non-terminal residue" evidence="1">
    <location>
        <position position="57"/>
    </location>
</feature>
<organism evidence="1">
    <name type="scientific">marine sediment metagenome</name>
    <dbReference type="NCBI Taxonomy" id="412755"/>
    <lineage>
        <taxon>unclassified sequences</taxon>
        <taxon>metagenomes</taxon>
        <taxon>ecological metagenomes</taxon>
    </lineage>
</organism>
<accession>X1RXG1</accession>
<protein>
    <submittedName>
        <fullName evidence="1">Uncharacterized protein</fullName>
    </submittedName>
</protein>
<proteinExistence type="predicted"/>
<feature type="non-terminal residue" evidence="1">
    <location>
        <position position="1"/>
    </location>
</feature>
<dbReference type="EMBL" id="BARV01045339">
    <property type="protein sequence ID" value="GAI67885.1"/>
    <property type="molecule type" value="Genomic_DNA"/>
</dbReference>
<evidence type="ECO:0000313" key="1">
    <source>
        <dbReference type="EMBL" id="GAI67885.1"/>
    </source>
</evidence>